<evidence type="ECO:0000313" key="1">
    <source>
        <dbReference type="EMBL" id="SNB81547.1"/>
    </source>
</evidence>
<dbReference type="SUPFAM" id="SSF52540">
    <property type="entry name" value="P-loop containing nucleoside triphosphate hydrolases"/>
    <property type="match status" value="1"/>
</dbReference>
<protein>
    <submittedName>
        <fullName evidence="1">Predicted kinase</fullName>
    </submittedName>
</protein>
<dbReference type="PANTHER" id="PTHR37807">
    <property type="entry name" value="OS07G0160300 PROTEIN"/>
    <property type="match status" value="1"/>
</dbReference>
<dbReference type="Pfam" id="PF13671">
    <property type="entry name" value="AAA_33"/>
    <property type="match status" value="1"/>
</dbReference>
<keyword evidence="1" id="KW-0808">Transferase</keyword>
<dbReference type="Gene3D" id="3.40.50.300">
    <property type="entry name" value="P-loop containing nucleotide triphosphate hydrolases"/>
    <property type="match status" value="1"/>
</dbReference>
<dbReference type="Proteomes" id="UP000198418">
    <property type="component" value="Unassembled WGS sequence"/>
</dbReference>
<dbReference type="EMBL" id="FYDG01000015">
    <property type="protein sequence ID" value="SNB81547.1"/>
    <property type="molecule type" value="Genomic_DNA"/>
</dbReference>
<accession>A0A212S890</accession>
<name>A0A212S890_RHOAC</name>
<dbReference type="GO" id="GO:0016301">
    <property type="term" value="F:kinase activity"/>
    <property type="evidence" value="ECO:0007669"/>
    <property type="project" value="UniProtKB-KW"/>
</dbReference>
<keyword evidence="2" id="KW-1185">Reference proteome</keyword>
<gene>
    <name evidence="1" type="ORF">SAMN06265338_11573</name>
</gene>
<dbReference type="AlphaFoldDB" id="A0A212S890"/>
<dbReference type="InterPro" id="IPR027417">
    <property type="entry name" value="P-loop_NTPase"/>
</dbReference>
<sequence>MAATLVVLSGLPGVGKSTLARALALELGAVWLRIDSIEQKIRDWGGANPSLDDAGYRVAHAVAADNLRLGLSVIADSVNPWQLTRDAWREVGVAAGAVVVEFEILCSDPRAHRARIENREAEIPNLAAPSWNDVLARDYRPWLRAPVRIDTADTSVAACLRAMRAAVDATR</sequence>
<dbReference type="RefSeq" id="WP_088522191.1">
    <property type="nucleotide sequence ID" value="NZ_FYDG01000015.1"/>
</dbReference>
<dbReference type="OrthoDB" id="3819922at2"/>
<reference evidence="2" key="1">
    <citation type="submission" date="2017-06" db="EMBL/GenBank/DDBJ databases">
        <authorList>
            <person name="Varghese N."/>
            <person name="Submissions S."/>
        </authorList>
    </citation>
    <scope>NUCLEOTIDE SEQUENCE [LARGE SCALE GENOMIC DNA]</scope>
    <source>
        <strain evidence="2">DSM 137</strain>
    </source>
</reference>
<organism evidence="1 2">
    <name type="scientific">Rhodoblastus acidophilus</name>
    <name type="common">Rhodopseudomonas acidophila</name>
    <dbReference type="NCBI Taxonomy" id="1074"/>
    <lineage>
        <taxon>Bacteria</taxon>
        <taxon>Pseudomonadati</taxon>
        <taxon>Pseudomonadota</taxon>
        <taxon>Alphaproteobacteria</taxon>
        <taxon>Hyphomicrobiales</taxon>
        <taxon>Rhodoblastaceae</taxon>
        <taxon>Rhodoblastus</taxon>
    </lineage>
</organism>
<dbReference type="PANTHER" id="PTHR37807:SF3">
    <property type="entry name" value="OS07G0160300 PROTEIN"/>
    <property type="match status" value="1"/>
</dbReference>
<proteinExistence type="predicted"/>
<keyword evidence="1" id="KW-0418">Kinase</keyword>
<evidence type="ECO:0000313" key="2">
    <source>
        <dbReference type="Proteomes" id="UP000198418"/>
    </source>
</evidence>